<dbReference type="RefSeq" id="WP_088568914.1">
    <property type="nucleotide sequence ID" value="NZ_BDQM01000006.1"/>
</dbReference>
<dbReference type="Proteomes" id="UP000197068">
    <property type="component" value="Unassembled WGS sequence"/>
</dbReference>
<dbReference type="EMBL" id="BDQM01000006">
    <property type="protein sequence ID" value="GAW95513.1"/>
    <property type="molecule type" value="Genomic_DNA"/>
</dbReference>
<sequence>MAIMDMAMAEKPNNFLSKVPCLAIVGLFISANSLAGEWRFEPSLGLTETYTNNIELSQLDKKSSLVSQFIIGAGINFSSRKLQFSFAGTETLAAYSHDSGLNDDYQTLVANASYSLWQDNLTAIASSSITNVSKNDSGNSLADLITADTVQQRDLSAGLQYDSANSDYSLFSSFISSAVDTEDGIGESHGYTVLINSKSGNAARTVFWQIDGSFANRASGGFSGIDGGFTSENYQFEAKLGVITPYKINPFFRLYHERVTGTLAGSNPEAIPSWGPGLRYQVAKHFIIDLSYNNVINDSHDHYISTSIDWQPSARTSLSASYSNRFFGDSYELDFSHRTRRLTNSLSYHETIEVFDRNNYQEVNGDVWCPNNSFNVSDCLPFGQVPDDTSDFQSVPVSSLELVEDNKFSLNKRLAWQSQLALARTTFTLDLSNRERESLSSGIIDEYLEARFSVTRRMTSKSEVIVYIDYSNNIFDKYRPDGPRQEDTYKTFSASYNKSLASSLKAFITLQYLDRQSNVERYTYTEARASINLTKDF</sequence>
<reference evidence="1 2" key="1">
    <citation type="submission" date="2017-06" db="EMBL/GenBank/DDBJ databases">
        <title>Whole Genome Sequences of Colwellia marinimaniae MTCD1.</title>
        <authorList>
            <person name="Kusumoto H."/>
            <person name="Inoue M."/>
            <person name="Tanikawa K."/>
            <person name="Maeji H."/>
            <person name="Cameron J.H."/>
            <person name="Bartlett D.H."/>
        </authorList>
    </citation>
    <scope>NUCLEOTIDE SEQUENCE [LARGE SCALE GENOMIC DNA]</scope>
    <source>
        <strain evidence="1 2">MTCD1</strain>
    </source>
</reference>
<dbReference type="InterPro" id="IPR017467">
    <property type="entry name" value="CHP03016_PEP-CTERM"/>
</dbReference>
<proteinExistence type="predicted"/>
<evidence type="ECO:0000313" key="1">
    <source>
        <dbReference type="EMBL" id="GAW95513.1"/>
    </source>
</evidence>
<protein>
    <recommendedName>
        <fullName evidence="3">TIGR03016 family PEP-CTERM system-associated outer membrane protein</fullName>
    </recommendedName>
</protein>
<organism evidence="1 2">
    <name type="scientific">Colwellia marinimaniae</name>
    <dbReference type="NCBI Taxonomy" id="1513592"/>
    <lineage>
        <taxon>Bacteria</taxon>
        <taxon>Pseudomonadati</taxon>
        <taxon>Pseudomonadota</taxon>
        <taxon>Gammaproteobacteria</taxon>
        <taxon>Alteromonadales</taxon>
        <taxon>Colwelliaceae</taxon>
        <taxon>Colwellia</taxon>
    </lineage>
</organism>
<evidence type="ECO:0008006" key="3">
    <source>
        <dbReference type="Google" id="ProtNLM"/>
    </source>
</evidence>
<accession>A0ABQ0MT29</accession>
<comment type="caution">
    <text evidence="1">The sequence shown here is derived from an EMBL/GenBank/DDBJ whole genome shotgun (WGS) entry which is preliminary data.</text>
</comment>
<name>A0ABQ0MT29_9GAMM</name>
<dbReference type="NCBIfam" id="TIGR03016">
    <property type="entry name" value="pepcterm_hypo_1"/>
    <property type="match status" value="1"/>
</dbReference>
<evidence type="ECO:0000313" key="2">
    <source>
        <dbReference type="Proteomes" id="UP000197068"/>
    </source>
</evidence>
<keyword evidence="2" id="KW-1185">Reference proteome</keyword>
<gene>
    <name evidence="1" type="ORF">MTCD1_01116</name>
</gene>